<evidence type="ECO:0000256" key="4">
    <source>
        <dbReference type="ARBA" id="ARBA00035202"/>
    </source>
</evidence>
<evidence type="ECO:0000256" key="1">
    <source>
        <dbReference type="ARBA" id="ARBA00008889"/>
    </source>
</evidence>
<dbReference type="AlphaFoldDB" id="U4KLR4"/>
<accession>U4KLR4</accession>
<dbReference type="Gene3D" id="3.30.70.1730">
    <property type="match status" value="1"/>
</dbReference>
<dbReference type="SUPFAM" id="SSF160369">
    <property type="entry name" value="Ribosomal protein L10-like"/>
    <property type="match status" value="1"/>
</dbReference>
<dbReference type="InterPro" id="IPR022973">
    <property type="entry name" value="Ribosomal_uL10_bac"/>
</dbReference>
<dbReference type="GO" id="GO:0006412">
    <property type="term" value="P:translation"/>
    <property type="evidence" value="ECO:0007669"/>
    <property type="project" value="UniProtKB-UniRule"/>
</dbReference>
<dbReference type="RefSeq" id="WP_030003736.1">
    <property type="nucleotide sequence ID" value="NC_022538.1"/>
</dbReference>
<keyword evidence="7" id="KW-1185">Reference proteome</keyword>
<evidence type="ECO:0000313" key="7">
    <source>
        <dbReference type="Proteomes" id="UP000032740"/>
    </source>
</evidence>
<dbReference type="OrthoDB" id="9808307at2"/>
<evidence type="ECO:0000256" key="3">
    <source>
        <dbReference type="ARBA" id="ARBA00023274"/>
    </source>
</evidence>
<dbReference type="GO" id="GO:0005840">
    <property type="term" value="C:ribosome"/>
    <property type="evidence" value="ECO:0007669"/>
    <property type="project" value="UniProtKB-KW"/>
</dbReference>
<dbReference type="NCBIfam" id="NF000955">
    <property type="entry name" value="PRK00099.1-1"/>
    <property type="match status" value="1"/>
</dbReference>
<dbReference type="HOGENOM" id="CLU_092227_2_0_14"/>
<dbReference type="InterPro" id="IPR047865">
    <property type="entry name" value="Ribosomal_uL10_bac_type"/>
</dbReference>
<protein>
    <recommendedName>
        <fullName evidence="4 5">Large ribosomal subunit protein uL10</fullName>
    </recommendedName>
</protein>
<dbReference type="Proteomes" id="UP000032740">
    <property type="component" value="Chromosome"/>
</dbReference>
<organism evidence="6 7">
    <name type="scientific">Alteracholeplasma palmae (strain ATCC 49389 / J233)</name>
    <name type="common">Acholeplasma palmae</name>
    <dbReference type="NCBI Taxonomy" id="1318466"/>
    <lineage>
        <taxon>Bacteria</taxon>
        <taxon>Bacillati</taxon>
        <taxon>Mycoplasmatota</taxon>
        <taxon>Mollicutes</taxon>
        <taxon>Acholeplasmatales</taxon>
        <taxon>Acholeplasmataceae</taxon>
        <taxon>Acholeplasma</taxon>
    </lineage>
</organism>
<dbReference type="EMBL" id="FO681347">
    <property type="protein sequence ID" value="CCV64853.1"/>
    <property type="molecule type" value="Genomic_DNA"/>
</dbReference>
<dbReference type="GO" id="GO:1990904">
    <property type="term" value="C:ribonucleoprotein complex"/>
    <property type="evidence" value="ECO:0007669"/>
    <property type="project" value="UniProtKB-KW"/>
</dbReference>
<dbReference type="STRING" id="1318466.BN85412760"/>
<dbReference type="Pfam" id="PF00466">
    <property type="entry name" value="Ribosomal_L10"/>
    <property type="match status" value="1"/>
</dbReference>
<comment type="subunit">
    <text evidence="5">Part of the ribosomal stalk of the 50S ribosomal subunit. The N-terminus interacts with L11 and the large rRNA to form the base of the stalk. The C-terminus forms an elongated spine to which L12 dimers bind in a sequential fashion forming a multimeric L10(L12)X complex.</text>
</comment>
<keyword evidence="5" id="KW-0699">rRNA-binding</keyword>
<dbReference type="CDD" id="cd05797">
    <property type="entry name" value="Ribosomal_L10"/>
    <property type="match status" value="1"/>
</dbReference>
<name>U4KLR4_ALTPJ</name>
<evidence type="ECO:0000256" key="2">
    <source>
        <dbReference type="ARBA" id="ARBA00022980"/>
    </source>
</evidence>
<evidence type="ECO:0000313" key="6">
    <source>
        <dbReference type="EMBL" id="CCV64853.1"/>
    </source>
</evidence>
<dbReference type="InterPro" id="IPR001790">
    <property type="entry name" value="Ribosomal_uL10"/>
</dbReference>
<keyword evidence="3 5" id="KW-0687">Ribonucleoprotein</keyword>
<sequence>MEKSVIQRKAAAVEQLTEKFNNAKTVVVFDYPGLTVSAFTQLRTQLRELGGDVKVYKNNIARRASIAAGFDGLVDTLVGAKAIAISYDDVVAPAKAVYEFSKDNKAVKIVSGVIEGKVASVDQINELATLPSREVMLTMLAAGLLTPVREVAIGLNMLVEEKE</sequence>
<dbReference type="HAMAP" id="MF_00362">
    <property type="entry name" value="Ribosomal_uL10"/>
    <property type="match status" value="1"/>
</dbReference>
<dbReference type="PANTHER" id="PTHR11560">
    <property type="entry name" value="39S RIBOSOMAL PROTEIN L10, MITOCHONDRIAL"/>
    <property type="match status" value="1"/>
</dbReference>
<dbReference type="KEGG" id="apal:BN85412760"/>
<keyword evidence="2 5" id="KW-0689">Ribosomal protein</keyword>
<reference evidence="6 7" key="1">
    <citation type="journal article" date="2013" name="J. Mol. Microbiol. Biotechnol.">
        <title>Analysis of the Complete Genomes of Acholeplasma brassicae , A. palmae and A. laidlawii and Their Comparison to the Obligate Parasites from ' Candidatus Phytoplasma'.</title>
        <authorList>
            <person name="Kube M."/>
            <person name="Siewert C."/>
            <person name="Migdoll A.M."/>
            <person name="Duduk B."/>
            <person name="Holz S."/>
            <person name="Rabus R."/>
            <person name="Seemuller E."/>
            <person name="Mitrovic J."/>
            <person name="Muller I."/>
            <person name="Buttner C."/>
            <person name="Reinhardt R."/>
        </authorList>
    </citation>
    <scope>NUCLEOTIDE SEQUENCE [LARGE SCALE GENOMIC DNA]</scope>
    <source>
        <strain evidence="6 7">J233</strain>
    </source>
</reference>
<dbReference type="InterPro" id="IPR043141">
    <property type="entry name" value="Ribosomal_uL10-like_sf"/>
</dbReference>
<gene>
    <name evidence="5 6" type="primary">rplJ</name>
    <name evidence="6" type="ORF">BN85412760</name>
</gene>
<evidence type="ECO:0000256" key="5">
    <source>
        <dbReference type="HAMAP-Rule" id="MF_00362"/>
    </source>
</evidence>
<proteinExistence type="inferred from homology"/>
<keyword evidence="5" id="KW-0694">RNA-binding</keyword>
<comment type="function">
    <text evidence="5">Forms part of the ribosomal stalk, playing a central role in the interaction of the ribosome with GTP-bound translation factors.</text>
</comment>
<comment type="similarity">
    <text evidence="1 5">Belongs to the universal ribosomal protein uL10 family.</text>
</comment>
<dbReference type="GO" id="GO:0070180">
    <property type="term" value="F:large ribosomal subunit rRNA binding"/>
    <property type="evidence" value="ECO:0007669"/>
    <property type="project" value="UniProtKB-UniRule"/>
</dbReference>